<keyword evidence="6 9" id="KW-0460">Magnesium</keyword>
<dbReference type="GO" id="GO:0004595">
    <property type="term" value="F:pantetheine-phosphate adenylyltransferase activity"/>
    <property type="evidence" value="ECO:0007669"/>
    <property type="project" value="UniProtKB-UniRule"/>
</dbReference>
<feature type="domain" description="Cytidyltransferase-like" evidence="10">
    <location>
        <begin position="5"/>
        <end position="133"/>
    </location>
</feature>
<evidence type="ECO:0000256" key="1">
    <source>
        <dbReference type="ARBA" id="ARBA00022490"/>
    </source>
</evidence>
<dbReference type="HAMAP" id="MF_00151">
    <property type="entry name" value="PPAT_bact"/>
    <property type="match status" value="1"/>
</dbReference>
<evidence type="ECO:0000259" key="10">
    <source>
        <dbReference type="Pfam" id="PF01467"/>
    </source>
</evidence>
<keyword evidence="2 9" id="KW-0808">Transferase</keyword>
<dbReference type="GO" id="GO:0015937">
    <property type="term" value="P:coenzyme A biosynthetic process"/>
    <property type="evidence" value="ECO:0007669"/>
    <property type="project" value="UniProtKB-UniRule"/>
</dbReference>
<dbReference type="InterPro" id="IPR004821">
    <property type="entry name" value="Cyt_trans-like"/>
</dbReference>
<dbReference type="UniPathway" id="UPA00241">
    <property type="reaction ID" value="UER00355"/>
</dbReference>
<dbReference type="RefSeq" id="WP_115229077.1">
    <property type="nucleotide sequence ID" value="NZ_CAWOLO010000008.1"/>
</dbReference>
<keyword evidence="1 9" id="KW-0963">Cytoplasm</keyword>
<dbReference type="NCBIfam" id="TIGR00125">
    <property type="entry name" value="cyt_tran_rel"/>
    <property type="match status" value="1"/>
</dbReference>
<evidence type="ECO:0000256" key="5">
    <source>
        <dbReference type="ARBA" id="ARBA00022840"/>
    </source>
</evidence>
<organism evidence="11 13">
    <name type="scientific">Iodobacter fluviatilis</name>
    <dbReference type="NCBI Taxonomy" id="537"/>
    <lineage>
        <taxon>Bacteria</taxon>
        <taxon>Pseudomonadati</taxon>
        <taxon>Pseudomonadota</taxon>
        <taxon>Betaproteobacteria</taxon>
        <taxon>Neisseriales</taxon>
        <taxon>Chitinibacteraceae</taxon>
        <taxon>Iodobacter</taxon>
    </lineage>
</organism>
<feature type="binding site" evidence="9">
    <location>
        <position position="74"/>
    </location>
    <ligand>
        <name>substrate</name>
    </ligand>
</feature>
<dbReference type="GO" id="GO:0005524">
    <property type="term" value="F:ATP binding"/>
    <property type="evidence" value="ECO:0007669"/>
    <property type="project" value="UniProtKB-KW"/>
</dbReference>
<dbReference type="InterPro" id="IPR014729">
    <property type="entry name" value="Rossmann-like_a/b/a_fold"/>
</dbReference>
<keyword evidence="7 9" id="KW-0173">Coenzyme A biosynthesis</keyword>
<dbReference type="OrthoDB" id="9806661at2"/>
<evidence type="ECO:0000313" key="13">
    <source>
        <dbReference type="Proteomes" id="UP000255108"/>
    </source>
</evidence>
<comment type="subcellular location">
    <subcellularLocation>
        <location evidence="9">Cytoplasm</location>
    </subcellularLocation>
</comment>
<evidence type="ECO:0000256" key="7">
    <source>
        <dbReference type="ARBA" id="ARBA00022993"/>
    </source>
</evidence>
<comment type="pathway">
    <text evidence="9">Cofactor biosynthesis; coenzyme A biosynthesis; CoA from (R)-pantothenate: step 4/5.</text>
</comment>
<gene>
    <name evidence="9 11" type="primary">coaD</name>
    <name evidence="12" type="ORF">EV682_10879</name>
    <name evidence="11" type="ORF">NCTC11159_03821</name>
</gene>
<dbReference type="CDD" id="cd02163">
    <property type="entry name" value="PPAT"/>
    <property type="match status" value="1"/>
</dbReference>
<reference evidence="12 14" key="2">
    <citation type="submission" date="2019-03" db="EMBL/GenBank/DDBJ databases">
        <title>Genomic Encyclopedia of Type Strains, Phase IV (KMG-IV): sequencing the most valuable type-strain genomes for metagenomic binning, comparative biology and taxonomic classification.</title>
        <authorList>
            <person name="Goeker M."/>
        </authorList>
    </citation>
    <scope>NUCLEOTIDE SEQUENCE [LARGE SCALE GENOMIC DNA]</scope>
    <source>
        <strain evidence="12 14">DSM 3764</strain>
    </source>
</reference>
<feature type="binding site" evidence="9">
    <location>
        <position position="88"/>
    </location>
    <ligand>
        <name>substrate</name>
    </ligand>
</feature>
<evidence type="ECO:0000256" key="6">
    <source>
        <dbReference type="ARBA" id="ARBA00022842"/>
    </source>
</evidence>
<dbReference type="GO" id="GO:0005737">
    <property type="term" value="C:cytoplasm"/>
    <property type="evidence" value="ECO:0007669"/>
    <property type="project" value="UniProtKB-SubCell"/>
</dbReference>
<evidence type="ECO:0000256" key="3">
    <source>
        <dbReference type="ARBA" id="ARBA00022695"/>
    </source>
</evidence>
<protein>
    <recommendedName>
        <fullName evidence="9">Phosphopantetheine adenylyltransferase</fullName>
        <ecNumber evidence="9">2.7.7.3</ecNumber>
    </recommendedName>
    <alternativeName>
        <fullName evidence="9">Dephospho-CoA pyrophosphorylase</fullName>
    </alternativeName>
    <alternativeName>
        <fullName evidence="9">Pantetheine-phosphate adenylyltransferase</fullName>
        <shortName evidence="9">PPAT</shortName>
    </alternativeName>
</protein>
<evidence type="ECO:0000313" key="11">
    <source>
        <dbReference type="EMBL" id="STR45261.1"/>
    </source>
</evidence>
<keyword evidence="4 9" id="KW-0547">Nucleotide-binding</keyword>
<evidence type="ECO:0000256" key="9">
    <source>
        <dbReference type="HAMAP-Rule" id="MF_00151"/>
    </source>
</evidence>
<evidence type="ECO:0000256" key="4">
    <source>
        <dbReference type="ARBA" id="ARBA00022741"/>
    </source>
</evidence>
<dbReference type="SUPFAM" id="SSF52374">
    <property type="entry name" value="Nucleotidylyl transferase"/>
    <property type="match status" value="1"/>
</dbReference>
<dbReference type="NCBIfam" id="TIGR01510">
    <property type="entry name" value="coaD_prev_kdtB"/>
    <property type="match status" value="1"/>
</dbReference>
<feature type="binding site" evidence="9">
    <location>
        <begin position="9"/>
        <end position="10"/>
    </location>
    <ligand>
        <name>ATP</name>
        <dbReference type="ChEBI" id="CHEBI:30616"/>
    </ligand>
</feature>
<feature type="binding site" evidence="9">
    <location>
        <begin position="89"/>
        <end position="91"/>
    </location>
    <ligand>
        <name>ATP</name>
        <dbReference type="ChEBI" id="CHEBI:30616"/>
    </ligand>
</feature>
<reference evidence="11 13" key="1">
    <citation type="submission" date="2018-06" db="EMBL/GenBank/DDBJ databases">
        <authorList>
            <consortium name="Pathogen Informatics"/>
            <person name="Doyle S."/>
        </authorList>
    </citation>
    <scope>NUCLEOTIDE SEQUENCE [LARGE SCALE GENOMIC DNA]</scope>
    <source>
        <strain evidence="11 13">NCTC11159</strain>
    </source>
</reference>
<feature type="site" description="Transition state stabilizer" evidence="9">
    <location>
        <position position="17"/>
    </location>
</feature>
<comment type="subunit">
    <text evidence="9">Homohexamer.</text>
</comment>
<feature type="binding site" evidence="9">
    <location>
        <begin position="124"/>
        <end position="130"/>
    </location>
    <ligand>
        <name>ATP</name>
        <dbReference type="ChEBI" id="CHEBI:30616"/>
    </ligand>
</feature>
<dbReference type="EMBL" id="SMBT01000008">
    <property type="protein sequence ID" value="TCU85055.1"/>
    <property type="molecule type" value="Genomic_DNA"/>
</dbReference>
<keyword evidence="3 9" id="KW-0548">Nucleotidyltransferase</keyword>
<dbReference type="EMBL" id="UGHR01000004">
    <property type="protein sequence ID" value="STR45261.1"/>
    <property type="molecule type" value="Genomic_DNA"/>
</dbReference>
<comment type="function">
    <text evidence="9">Reversibly transfers an adenylyl group from ATP to 4'-phosphopantetheine, yielding dephospho-CoA (dPCoA) and pyrophosphate.</text>
</comment>
<evidence type="ECO:0000256" key="8">
    <source>
        <dbReference type="ARBA" id="ARBA00029346"/>
    </source>
</evidence>
<name>A0A377STB3_9NEIS</name>
<dbReference type="PANTHER" id="PTHR21342">
    <property type="entry name" value="PHOSPHOPANTETHEINE ADENYLYLTRANSFERASE"/>
    <property type="match status" value="1"/>
</dbReference>
<dbReference type="AlphaFoldDB" id="A0A377STB3"/>
<dbReference type="EC" id="2.7.7.3" evidence="9"/>
<keyword evidence="5 9" id="KW-0067">ATP-binding</keyword>
<dbReference type="Gene3D" id="3.40.50.620">
    <property type="entry name" value="HUPs"/>
    <property type="match status" value="1"/>
</dbReference>
<comment type="catalytic activity">
    <reaction evidence="8 9">
        <text>(R)-4'-phosphopantetheine + ATP + H(+) = 3'-dephospho-CoA + diphosphate</text>
        <dbReference type="Rhea" id="RHEA:19801"/>
        <dbReference type="ChEBI" id="CHEBI:15378"/>
        <dbReference type="ChEBI" id="CHEBI:30616"/>
        <dbReference type="ChEBI" id="CHEBI:33019"/>
        <dbReference type="ChEBI" id="CHEBI:57328"/>
        <dbReference type="ChEBI" id="CHEBI:61723"/>
        <dbReference type="EC" id="2.7.7.3"/>
    </reaction>
</comment>
<proteinExistence type="inferred from homology"/>
<dbReference type="PRINTS" id="PR01020">
    <property type="entry name" value="LPSBIOSNTHSS"/>
</dbReference>
<accession>A0A377STB3</accession>
<dbReference type="PANTHER" id="PTHR21342:SF1">
    <property type="entry name" value="PHOSPHOPANTETHEINE ADENYLYLTRANSFERASE"/>
    <property type="match status" value="1"/>
</dbReference>
<feature type="binding site" evidence="9">
    <location>
        <position position="41"/>
    </location>
    <ligand>
        <name>substrate</name>
    </ligand>
</feature>
<comment type="cofactor">
    <cofactor evidence="9">
        <name>Mg(2+)</name>
        <dbReference type="ChEBI" id="CHEBI:18420"/>
    </cofactor>
</comment>
<evidence type="ECO:0000313" key="14">
    <source>
        <dbReference type="Proteomes" id="UP000295794"/>
    </source>
</evidence>
<dbReference type="Pfam" id="PF01467">
    <property type="entry name" value="CTP_transf_like"/>
    <property type="match status" value="1"/>
</dbReference>
<dbReference type="Proteomes" id="UP000295794">
    <property type="component" value="Unassembled WGS sequence"/>
</dbReference>
<keyword evidence="14" id="KW-1185">Reference proteome</keyword>
<feature type="binding site" evidence="9">
    <location>
        <position position="17"/>
    </location>
    <ligand>
        <name>ATP</name>
        <dbReference type="ChEBI" id="CHEBI:30616"/>
    </ligand>
</feature>
<feature type="binding site" evidence="9">
    <location>
        <position position="9"/>
    </location>
    <ligand>
        <name>substrate</name>
    </ligand>
</feature>
<feature type="binding site" evidence="9">
    <location>
        <position position="99"/>
    </location>
    <ligand>
        <name>ATP</name>
        <dbReference type="ChEBI" id="CHEBI:30616"/>
    </ligand>
</feature>
<dbReference type="InterPro" id="IPR001980">
    <property type="entry name" value="PPAT"/>
</dbReference>
<comment type="similarity">
    <text evidence="9">Belongs to the bacterial CoaD family.</text>
</comment>
<evidence type="ECO:0000256" key="2">
    <source>
        <dbReference type="ARBA" id="ARBA00022679"/>
    </source>
</evidence>
<evidence type="ECO:0000313" key="12">
    <source>
        <dbReference type="EMBL" id="TCU85055.1"/>
    </source>
</evidence>
<dbReference type="Proteomes" id="UP000255108">
    <property type="component" value="Unassembled WGS sequence"/>
</dbReference>
<sequence length="169" mass="19054">MRKGVYAGSFDPVTNGHLWMIEHGVGMFDEMIVAIGDNPDKTYTFSLAERLAMLRETTAHLPSLRVESFENSFLVNYAREQGANFILRGIREAADYEFERKMRYVNADLAPHIDTVFLMPPREIAEVSSTMVKGLVGPAGWQGVVRQYVPEPVFNRFLALRASQAQPEA</sequence>